<keyword evidence="2" id="KW-1185">Reference proteome</keyword>
<organism evidence="1 2">
    <name type="scientific">Adineta ricciae</name>
    <name type="common">Rotifer</name>
    <dbReference type="NCBI Taxonomy" id="249248"/>
    <lineage>
        <taxon>Eukaryota</taxon>
        <taxon>Metazoa</taxon>
        <taxon>Spiralia</taxon>
        <taxon>Gnathifera</taxon>
        <taxon>Rotifera</taxon>
        <taxon>Eurotatoria</taxon>
        <taxon>Bdelloidea</taxon>
        <taxon>Adinetida</taxon>
        <taxon>Adinetidae</taxon>
        <taxon>Adineta</taxon>
    </lineage>
</organism>
<name>A0A816G0R4_ADIRI</name>
<reference evidence="1" key="1">
    <citation type="submission" date="2021-02" db="EMBL/GenBank/DDBJ databases">
        <authorList>
            <person name="Nowell W R."/>
        </authorList>
    </citation>
    <scope>NUCLEOTIDE SEQUENCE</scope>
</reference>
<sequence>MVGTIKDAQIVTNAPSDWLINQYTWSQCLCYSLANTSIVALNFYTLNSTCQLFTNVSSYPFQIAKNSNVTIGLLKPLTRYAPCCSNISWLMTQLQSVAKTLSMPSITSLALDSINQRLGVVASADLRSVSLDSFTLLNVSVDLAANSQTVSYSQGLYYTGVYPVNAPFAFTIYSGRNFSKIGSMNFTGGGPQRIIWLFNNTLACVLLQTNPSTISKANFYNWPSGTLVQSVTLSITNAYGLGKAPNNDTFVYITDGSMGGNVWQLRTSAPYDFTLFALTTNATETPASVTVDGCNRVWVVYAKFGVRIYDLNSRALLTSWKLFPTYPLLYDLVLSDQYQLYLADYSTGKLARYGSGIQCTA</sequence>
<dbReference type="Proteomes" id="UP000663828">
    <property type="component" value="Unassembled WGS sequence"/>
</dbReference>
<accession>A0A816G0R4</accession>
<evidence type="ECO:0000313" key="1">
    <source>
        <dbReference type="EMBL" id="CAF1667801.1"/>
    </source>
</evidence>
<dbReference type="AlphaFoldDB" id="A0A816G0R4"/>
<dbReference type="SUPFAM" id="SSF75011">
    <property type="entry name" value="3-carboxy-cis,cis-mucoante lactonizing enzyme"/>
    <property type="match status" value="1"/>
</dbReference>
<gene>
    <name evidence="1" type="ORF">XAT740_LOCUS58110</name>
</gene>
<dbReference type="EMBL" id="CAJNOR010012464">
    <property type="protein sequence ID" value="CAF1667801.1"/>
    <property type="molecule type" value="Genomic_DNA"/>
</dbReference>
<comment type="caution">
    <text evidence="1">The sequence shown here is derived from an EMBL/GenBank/DDBJ whole genome shotgun (WGS) entry which is preliminary data.</text>
</comment>
<protein>
    <submittedName>
        <fullName evidence="1">Uncharacterized protein</fullName>
    </submittedName>
</protein>
<proteinExistence type="predicted"/>
<evidence type="ECO:0000313" key="2">
    <source>
        <dbReference type="Proteomes" id="UP000663828"/>
    </source>
</evidence>